<evidence type="ECO:0000313" key="2">
    <source>
        <dbReference type="Proteomes" id="UP000221165"/>
    </source>
</evidence>
<gene>
    <name evidence="1" type="ORF">CSUI_000149</name>
</gene>
<organism evidence="1 2">
    <name type="scientific">Cystoisospora suis</name>
    <dbReference type="NCBI Taxonomy" id="483139"/>
    <lineage>
        <taxon>Eukaryota</taxon>
        <taxon>Sar</taxon>
        <taxon>Alveolata</taxon>
        <taxon>Apicomplexa</taxon>
        <taxon>Conoidasida</taxon>
        <taxon>Coccidia</taxon>
        <taxon>Eucoccidiorida</taxon>
        <taxon>Eimeriorina</taxon>
        <taxon>Sarcocystidae</taxon>
        <taxon>Cystoisospora</taxon>
    </lineage>
</organism>
<sequence length="100" mass="11070">MCIVVDQKFSSHFARFLPDVCFSLGSNATRNVSFKACNVAALVWVRERETDTGYCSVPLLDCVDTCGDTCVQRSYDFSFLLWDVPLSCCSSASEIVHARG</sequence>
<dbReference type="RefSeq" id="XP_067927616.1">
    <property type="nucleotide sequence ID" value="XM_068060383.1"/>
</dbReference>
<reference evidence="1 2" key="1">
    <citation type="journal article" date="2017" name="Int. J. Parasitol.">
        <title>The genome of the protozoan parasite Cystoisospora suis and a reverse vaccinology approach to identify vaccine candidates.</title>
        <authorList>
            <person name="Palmieri N."/>
            <person name="Shrestha A."/>
            <person name="Ruttkowski B."/>
            <person name="Beck T."/>
            <person name="Vogl C."/>
            <person name="Tomley F."/>
            <person name="Blake D.P."/>
            <person name="Joachim A."/>
        </authorList>
    </citation>
    <scope>NUCLEOTIDE SEQUENCE [LARGE SCALE GENOMIC DNA]</scope>
    <source>
        <strain evidence="1 2">Wien I</strain>
    </source>
</reference>
<name>A0A2C6L220_9APIC</name>
<accession>A0A2C6L220</accession>
<dbReference type="EMBL" id="MIGC01000072">
    <property type="protein sequence ID" value="PHJ25970.1"/>
    <property type="molecule type" value="Genomic_DNA"/>
</dbReference>
<dbReference type="AlphaFoldDB" id="A0A2C6L220"/>
<dbReference type="VEuPathDB" id="ToxoDB:CSUI_000149"/>
<keyword evidence="2" id="KW-1185">Reference proteome</keyword>
<dbReference type="GeneID" id="94423594"/>
<proteinExistence type="predicted"/>
<dbReference type="Proteomes" id="UP000221165">
    <property type="component" value="Unassembled WGS sequence"/>
</dbReference>
<evidence type="ECO:0000313" key="1">
    <source>
        <dbReference type="EMBL" id="PHJ25970.1"/>
    </source>
</evidence>
<protein>
    <submittedName>
        <fullName evidence="1">Uncharacterized protein</fullName>
    </submittedName>
</protein>
<comment type="caution">
    <text evidence="1">The sequence shown here is derived from an EMBL/GenBank/DDBJ whole genome shotgun (WGS) entry which is preliminary data.</text>
</comment>